<dbReference type="PROSITE" id="PS50110">
    <property type="entry name" value="RESPONSE_REGULATORY"/>
    <property type="match status" value="1"/>
</dbReference>
<evidence type="ECO:0000256" key="3">
    <source>
        <dbReference type="SAM" id="MobiDB-lite"/>
    </source>
</evidence>
<dbReference type="InterPro" id="IPR052016">
    <property type="entry name" value="Bact_Sigma-Reg"/>
</dbReference>
<feature type="compositionally biased region" description="Basic and acidic residues" evidence="3">
    <location>
        <begin position="490"/>
        <end position="500"/>
    </location>
</feature>
<gene>
    <name evidence="5" type="ORF">CP980_32650</name>
</gene>
<evidence type="ECO:0000256" key="1">
    <source>
        <dbReference type="ARBA" id="ARBA00022801"/>
    </source>
</evidence>
<dbReference type="GO" id="GO:0000160">
    <property type="term" value="P:phosphorelay signal transduction system"/>
    <property type="evidence" value="ECO:0007669"/>
    <property type="project" value="InterPro"/>
</dbReference>
<dbReference type="SUPFAM" id="SSF52172">
    <property type="entry name" value="CheY-like"/>
    <property type="match status" value="1"/>
</dbReference>
<feature type="compositionally biased region" description="Basic and acidic residues" evidence="3">
    <location>
        <begin position="386"/>
        <end position="396"/>
    </location>
</feature>
<name>A0A5J6JH21_STRVI</name>
<dbReference type="InterPro" id="IPR036457">
    <property type="entry name" value="PPM-type-like_dom_sf"/>
</dbReference>
<proteinExistence type="predicted"/>
<feature type="modified residue" description="4-aspartylphosphate" evidence="2">
    <location>
        <position position="619"/>
    </location>
</feature>
<keyword evidence="6" id="KW-1185">Reference proteome</keyword>
<sequence>MAAVSGGIRKDDGQDDEAAACAEALRVDDPEVAPCRGRRIAGGAGRARWDRCVGAGAYGDDQLRARGRTVARAVHGVPPGIGPPQPGDGYPRLRTHRDPGVPGALSAGSHGSERLHRAARATPGGRQPRTRRPEGGPGRGLPVAGKDRPPRRRLAARRALAPDHRTRRRGQGGVRHRAPGHGRPAGTVARRAGPDPGRPRRHHPTAQLGVRGDRSRDRPSGGPGLRRAAPRHQPAAGAAGVGRPHRRRGRLRPSHLLGRSGGPAAAGQRDRLHAPPARARAGLQRGGPAAAGRADRRPAALQRRAGAVRVRRLPRPAGAAAQGIQLHAAPPAALRRPARRQGGPVHRHRGRRREPYADAHQRPSRLLPGGPCPPRPRKGRPRRGHGKDLGRTERGHRGGGGVDHARSAADPGRRSHPDGHALAEPDRKRGQVPPPGPGAGDPCHGCPGRGAVAVHGDRQRDRHRSRVRREGIRDLPAAPHQGRLPRKRNRSGDVQEDRRVPGRHHRRRPGIPGRDAHQLHPRSRAPPGRALLGHRRSDPGRRGAVAVTATLPHSGGLGDVTTNEQVYRILLIEDDADDALLVEELLHDTELRFELTTSASLAEAHAELAVRAVDCILLDLHLPDVSGTDAVTTVRAMAPHTAVIVLTGLSEKQAGSEAMAAGAQDYLVKGKVEADLLRRTVRYAVYRSHAERAAAEAQSARQRAEENARLERGLLPRPLLDTSTVTVTTRYLPGAEQALLGGDFLDVVEADEGLLHAVVGDVSGHGPDAAALGVCLRIAWRSLVLAGHHGTELLHLMERLLVAERGSQPLFATCTLLTLDQKSSTATLYLAGHHEPLLTTSEETLEVPAEHGIALGIVPGHGDWPATVIRLPDAGALTLYTDGLTEGHNGDAGGRLGIEGLLPLINTTPSHDPAAHLDSLIHQTRALNAGRHTDDLAVLRLGWGFR</sequence>
<dbReference type="SMART" id="SM00448">
    <property type="entry name" value="REC"/>
    <property type="match status" value="1"/>
</dbReference>
<organism evidence="5 6">
    <name type="scientific">Streptomyces vinaceus</name>
    <dbReference type="NCBI Taxonomy" id="1960"/>
    <lineage>
        <taxon>Bacteria</taxon>
        <taxon>Bacillati</taxon>
        <taxon>Actinomycetota</taxon>
        <taxon>Actinomycetes</taxon>
        <taxon>Kitasatosporales</taxon>
        <taxon>Streptomycetaceae</taxon>
        <taxon>Streptomyces</taxon>
    </lineage>
</organism>
<evidence type="ECO:0000313" key="6">
    <source>
        <dbReference type="Proteomes" id="UP000325563"/>
    </source>
</evidence>
<dbReference type="PANTHER" id="PTHR43156">
    <property type="entry name" value="STAGE II SPORULATION PROTEIN E-RELATED"/>
    <property type="match status" value="1"/>
</dbReference>
<keyword evidence="1" id="KW-0378">Hydrolase</keyword>
<dbReference type="AlphaFoldDB" id="A0A5J6JH21"/>
<dbReference type="CDD" id="cd00156">
    <property type="entry name" value="REC"/>
    <property type="match status" value="1"/>
</dbReference>
<evidence type="ECO:0000256" key="2">
    <source>
        <dbReference type="PROSITE-ProRule" id="PRU00169"/>
    </source>
</evidence>
<evidence type="ECO:0000259" key="4">
    <source>
        <dbReference type="PROSITE" id="PS50110"/>
    </source>
</evidence>
<dbReference type="InterPro" id="IPR011006">
    <property type="entry name" value="CheY-like_superfamily"/>
</dbReference>
<dbReference type="Pfam" id="PF07228">
    <property type="entry name" value="SpoIIE"/>
    <property type="match status" value="1"/>
</dbReference>
<evidence type="ECO:0000313" key="5">
    <source>
        <dbReference type="EMBL" id="QEV50250.1"/>
    </source>
</evidence>
<feature type="compositionally biased region" description="Basic residues" evidence="3">
    <location>
        <begin position="375"/>
        <end position="385"/>
    </location>
</feature>
<feature type="compositionally biased region" description="Basic residues" evidence="3">
    <location>
        <begin position="243"/>
        <end position="253"/>
    </location>
</feature>
<accession>A0A5J6JH21</accession>
<dbReference type="EMBL" id="CP023692">
    <property type="protein sequence ID" value="QEV50250.1"/>
    <property type="molecule type" value="Genomic_DNA"/>
</dbReference>
<feature type="domain" description="Response regulatory" evidence="4">
    <location>
        <begin position="568"/>
        <end position="684"/>
    </location>
</feature>
<dbReference type="Gene3D" id="3.60.40.10">
    <property type="entry name" value="PPM-type phosphatase domain"/>
    <property type="match status" value="1"/>
</dbReference>
<dbReference type="Pfam" id="PF00072">
    <property type="entry name" value="Response_reg"/>
    <property type="match status" value="1"/>
</dbReference>
<dbReference type="KEGG" id="svn:CP980_32650"/>
<dbReference type="InterPro" id="IPR001789">
    <property type="entry name" value="Sig_transdc_resp-reg_receiver"/>
</dbReference>
<feature type="region of interest" description="Disordered" evidence="3">
    <location>
        <begin position="76"/>
        <end position="542"/>
    </location>
</feature>
<dbReference type="SMART" id="SM00331">
    <property type="entry name" value="PP2C_SIG"/>
    <property type="match status" value="1"/>
</dbReference>
<keyword evidence="2" id="KW-0597">Phosphoprotein</keyword>
<dbReference type="PANTHER" id="PTHR43156:SF2">
    <property type="entry name" value="STAGE II SPORULATION PROTEIN E"/>
    <property type="match status" value="1"/>
</dbReference>
<dbReference type="InterPro" id="IPR001932">
    <property type="entry name" value="PPM-type_phosphatase-like_dom"/>
</dbReference>
<feature type="compositionally biased region" description="Basic and acidic residues" evidence="3">
    <location>
        <begin position="403"/>
        <end position="429"/>
    </location>
</feature>
<protein>
    <submittedName>
        <fullName evidence="5">Response regulator</fullName>
    </submittedName>
</protein>
<feature type="compositionally biased region" description="Basic residues" evidence="3">
    <location>
        <begin position="165"/>
        <end position="180"/>
    </location>
</feature>
<dbReference type="GO" id="GO:0016791">
    <property type="term" value="F:phosphatase activity"/>
    <property type="evidence" value="ECO:0007669"/>
    <property type="project" value="TreeGrafter"/>
</dbReference>
<dbReference type="Proteomes" id="UP000325563">
    <property type="component" value="Chromosome"/>
</dbReference>
<reference evidence="5 6" key="1">
    <citation type="submission" date="2017-09" db="EMBL/GenBank/DDBJ databases">
        <authorList>
            <person name="Lee N."/>
            <person name="Cho B.-K."/>
        </authorList>
    </citation>
    <scope>NUCLEOTIDE SEQUENCE [LARGE SCALE GENOMIC DNA]</scope>
    <source>
        <strain evidence="5 6">ATCC 27476</strain>
    </source>
</reference>
<dbReference type="Gene3D" id="3.40.50.2300">
    <property type="match status" value="1"/>
</dbReference>
<feature type="compositionally biased region" description="Low complexity" evidence="3">
    <location>
        <begin position="328"/>
        <end position="344"/>
    </location>
</feature>
<feature type="compositionally biased region" description="Low complexity" evidence="3">
    <location>
        <begin position="225"/>
        <end position="242"/>
    </location>
</feature>
<feature type="compositionally biased region" description="Low complexity" evidence="3">
    <location>
        <begin position="274"/>
        <end position="292"/>
    </location>
</feature>